<name>A0A6H5IVY9_9HYME</name>
<feature type="region of interest" description="Disordered" evidence="8">
    <location>
        <begin position="476"/>
        <end position="618"/>
    </location>
</feature>
<dbReference type="InterPro" id="IPR036397">
    <property type="entry name" value="RNaseH_sf"/>
</dbReference>
<keyword evidence="3" id="KW-0548">Nucleotidyltransferase</keyword>
<dbReference type="Gene3D" id="3.30.420.10">
    <property type="entry name" value="Ribonuclease H-like superfamily/Ribonuclease H"/>
    <property type="match status" value="1"/>
</dbReference>
<dbReference type="FunFam" id="3.30.70.270:FF:000020">
    <property type="entry name" value="Transposon Tf2-6 polyprotein-like Protein"/>
    <property type="match status" value="1"/>
</dbReference>
<evidence type="ECO:0000256" key="2">
    <source>
        <dbReference type="ARBA" id="ARBA00022679"/>
    </source>
</evidence>
<feature type="compositionally biased region" description="Low complexity" evidence="8">
    <location>
        <begin position="693"/>
        <end position="704"/>
    </location>
</feature>
<evidence type="ECO:0000256" key="8">
    <source>
        <dbReference type="SAM" id="MobiDB-lite"/>
    </source>
</evidence>
<dbReference type="PANTHER" id="PTHR37984">
    <property type="entry name" value="PROTEIN CBG26694"/>
    <property type="match status" value="1"/>
</dbReference>
<dbReference type="CDD" id="cd09274">
    <property type="entry name" value="RNase_HI_RT_Ty3"/>
    <property type="match status" value="1"/>
</dbReference>
<dbReference type="InterPro" id="IPR043128">
    <property type="entry name" value="Rev_trsase/Diguanyl_cyclase"/>
</dbReference>
<feature type="compositionally biased region" description="Acidic residues" evidence="8">
    <location>
        <begin position="491"/>
        <end position="500"/>
    </location>
</feature>
<reference evidence="10 11" key="1">
    <citation type="submission" date="2020-02" db="EMBL/GenBank/DDBJ databases">
        <authorList>
            <person name="Ferguson B K."/>
        </authorList>
    </citation>
    <scope>NUCLEOTIDE SEQUENCE [LARGE SCALE GENOMIC DNA]</scope>
</reference>
<dbReference type="GO" id="GO:0042575">
    <property type="term" value="C:DNA polymerase complex"/>
    <property type="evidence" value="ECO:0007669"/>
    <property type="project" value="UniProtKB-ARBA"/>
</dbReference>
<dbReference type="GO" id="GO:0015074">
    <property type="term" value="P:DNA integration"/>
    <property type="evidence" value="ECO:0007669"/>
    <property type="project" value="InterPro"/>
</dbReference>
<dbReference type="Gene3D" id="3.30.70.270">
    <property type="match status" value="1"/>
</dbReference>
<feature type="region of interest" description="Disordered" evidence="8">
    <location>
        <begin position="634"/>
        <end position="705"/>
    </location>
</feature>
<evidence type="ECO:0000259" key="9">
    <source>
        <dbReference type="PROSITE" id="PS50994"/>
    </source>
</evidence>
<proteinExistence type="predicted"/>
<dbReference type="OrthoDB" id="425619at2759"/>
<keyword evidence="2" id="KW-0808">Transferase</keyword>
<keyword evidence="6" id="KW-0378">Hydrolase</keyword>
<dbReference type="AlphaFoldDB" id="A0A6H5IVY9"/>
<dbReference type="EMBL" id="CADCXV010001126">
    <property type="protein sequence ID" value="CAB0041566.1"/>
    <property type="molecule type" value="Genomic_DNA"/>
</dbReference>
<dbReference type="Gene3D" id="3.10.20.370">
    <property type="match status" value="1"/>
</dbReference>
<feature type="compositionally biased region" description="Acidic residues" evidence="8">
    <location>
        <begin position="372"/>
        <end position="383"/>
    </location>
</feature>
<dbReference type="InterPro" id="IPR050951">
    <property type="entry name" value="Retrovirus_Pol_polyprotein"/>
</dbReference>
<dbReference type="InterPro" id="IPR001584">
    <property type="entry name" value="Integrase_cat-core"/>
</dbReference>
<feature type="compositionally biased region" description="Basic and acidic residues" evidence="8">
    <location>
        <begin position="674"/>
        <end position="692"/>
    </location>
</feature>
<dbReference type="PROSITE" id="PS50994">
    <property type="entry name" value="INTEGRASE"/>
    <property type="match status" value="1"/>
</dbReference>
<keyword evidence="4" id="KW-0540">Nuclease</keyword>
<keyword evidence="7" id="KW-0695">RNA-directed DNA polymerase</keyword>
<dbReference type="GO" id="GO:0016787">
    <property type="term" value="F:hydrolase activity"/>
    <property type="evidence" value="ECO:0007669"/>
    <property type="project" value="UniProtKB-KW"/>
</dbReference>
<dbReference type="Proteomes" id="UP000479190">
    <property type="component" value="Unassembled WGS sequence"/>
</dbReference>
<dbReference type="InterPro" id="IPR041373">
    <property type="entry name" value="RT_RNaseH"/>
</dbReference>
<dbReference type="PANTHER" id="PTHR37984:SF5">
    <property type="entry name" value="PROTEIN NYNRIN-LIKE"/>
    <property type="match status" value="1"/>
</dbReference>
<dbReference type="GO" id="GO:0003964">
    <property type="term" value="F:RNA-directed DNA polymerase activity"/>
    <property type="evidence" value="ECO:0007669"/>
    <property type="project" value="UniProtKB-KW"/>
</dbReference>
<sequence>MASWYRKFLENFATIAEPLTRLTRKGQKFTWAEDQQNSFEKIRGMLATAPVLNQPSFEHEFVIQTDASDTGLGAVLTQTIDNTERVLCFASRTMNAAERNYSVTERECLAVLWAVQKFRPYVEGYHFKVISDHSSLKWLHNLKNPTGRLARWALELQQYDYEILHRKGSQNVVADALSRLHEEDNESCETASLSIEDEKDAWYRKLFADVQREPQKFPWHKIPEATNTSSFLWTNSRDGWKSFRFARQRPDDSARAQRADLLRFGVPDIFHSDNGTEFKNKIVDKFLKERGVKHTTIAPYAAHQNPTERVNRTFKTRIIAYIEERHNTWDAHLPELTFAYNTATQESTKMSPAFLNMGRHPRPGKTVRQQEDEAAAEDDEEEQINSWRNRMNRMKEIHELAAKNSRNAQERQAKYYDARHRDVVYKVGDQVWRKNRILSSSSGGIASKMAPPFTGPFVVSEVLGPNVYEISNEQGNVVCESPTSDLRPIDFEEDPSDDELASPAIEENPPPIEENSPDIEKNSPPTEENKQAAKSKKSPKGRRQRIVVNRVAAVRRSKKSEVAQNPSGKPAAQRVRGLTAIERDAVSAGADPKITEKKDMVPTPRMTRARAAKLAQSVKRNTKAMKIVAQQGCVPGVGGERRPEGEVEVHQEVVRDDEQPEQHQESPDPVALAVDDRAREAAEEQQADRQDPADAANPADNVNEVPDEVDVQALWEAVRARIEAARAAHRKAADLLCESFMAFDQFVERHGRAANEEIPLYARLIATKQAMDAAGRRVLDQRREQRLAEQQGRKSKRRATVEVYLDGLIILHPAQAHLRRHKLVQNHLNKIKLNHDAARVGANCRHRVLSQSRRSARGRASPRIQHNLVAVTGTVHQV</sequence>
<evidence type="ECO:0000256" key="6">
    <source>
        <dbReference type="ARBA" id="ARBA00022801"/>
    </source>
</evidence>
<dbReference type="Pfam" id="PF17917">
    <property type="entry name" value="RT_RNaseH"/>
    <property type="match status" value="1"/>
</dbReference>
<evidence type="ECO:0000256" key="5">
    <source>
        <dbReference type="ARBA" id="ARBA00022759"/>
    </source>
</evidence>
<evidence type="ECO:0000256" key="4">
    <source>
        <dbReference type="ARBA" id="ARBA00022722"/>
    </source>
</evidence>
<feature type="region of interest" description="Disordered" evidence="8">
    <location>
        <begin position="354"/>
        <end position="384"/>
    </location>
</feature>
<dbReference type="GO" id="GO:0004519">
    <property type="term" value="F:endonuclease activity"/>
    <property type="evidence" value="ECO:0007669"/>
    <property type="project" value="UniProtKB-KW"/>
</dbReference>
<keyword evidence="5" id="KW-0255">Endonuclease</keyword>
<evidence type="ECO:0000256" key="1">
    <source>
        <dbReference type="ARBA" id="ARBA00012493"/>
    </source>
</evidence>
<dbReference type="EC" id="2.7.7.49" evidence="1"/>
<evidence type="ECO:0000313" key="10">
    <source>
        <dbReference type="EMBL" id="CAB0041566.1"/>
    </source>
</evidence>
<organism evidence="10 11">
    <name type="scientific">Trichogramma brassicae</name>
    <dbReference type="NCBI Taxonomy" id="86971"/>
    <lineage>
        <taxon>Eukaryota</taxon>
        <taxon>Metazoa</taxon>
        <taxon>Ecdysozoa</taxon>
        <taxon>Arthropoda</taxon>
        <taxon>Hexapoda</taxon>
        <taxon>Insecta</taxon>
        <taxon>Pterygota</taxon>
        <taxon>Neoptera</taxon>
        <taxon>Endopterygota</taxon>
        <taxon>Hymenoptera</taxon>
        <taxon>Apocrita</taxon>
        <taxon>Proctotrupomorpha</taxon>
        <taxon>Chalcidoidea</taxon>
        <taxon>Trichogrammatidae</taxon>
        <taxon>Trichogramma</taxon>
    </lineage>
</organism>
<dbReference type="GO" id="GO:0003676">
    <property type="term" value="F:nucleic acid binding"/>
    <property type="evidence" value="ECO:0007669"/>
    <property type="project" value="InterPro"/>
</dbReference>
<evidence type="ECO:0000256" key="7">
    <source>
        <dbReference type="ARBA" id="ARBA00022918"/>
    </source>
</evidence>
<evidence type="ECO:0000256" key="3">
    <source>
        <dbReference type="ARBA" id="ARBA00022695"/>
    </source>
</evidence>
<feature type="domain" description="Integrase catalytic" evidence="9">
    <location>
        <begin position="261"/>
        <end position="360"/>
    </location>
</feature>
<feature type="compositionally biased region" description="Basic and acidic residues" evidence="8">
    <location>
        <begin position="639"/>
        <end position="666"/>
    </location>
</feature>
<dbReference type="SUPFAM" id="SSF53098">
    <property type="entry name" value="Ribonuclease H-like"/>
    <property type="match status" value="1"/>
</dbReference>
<dbReference type="SUPFAM" id="SSF56672">
    <property type="entry name" value="DNA/RNA polymerases"/>
    <property type="match status" value="1"/>
</dbReference>
<keyword evidence="11" id="KW-1185">Reference proteome</keyword>
<gene>
    <name evidence="10" type="ORF">TBRA_LOCUS13233</name>
</gene>
<protein>
    <recommendedName>
        <fullName evidence="1">RNA-directed DNA polymerase</fullName>
        <ecNumber evidence="1">2.7.7.49</ecNumber>
    </recommendedName>
</protein>
<feature type="compositionally biased region" description="Basic residues" evidence="8">
    <location>
        <begin position="533"/>
        <end position="545"/>
    </location>
</feature>
<dbReference type="InterPro" id="IPR012337">
    <property type="entry name" value="RNaseH-like_sf"/>
</dbReference>
<accession>A0A6H5IVY9</accession>
<evidence type="ECO:0000313" key="11">
    <source>
        <dbReference type="Proteomes" id="UP000479190"/>
    </source>
</evidence>
<dbReference type="FunFam" id="3.10.20.370:FF:000001">
    <property type="entry name" value="Retrovirus-related Pol polyprotein from transposon 17.6-like protein"/>
    <property type="match status" value="1"/>
</dbReference>
<dbReference type="InterPro" id="IPR043502">
    <property type="entry name" value="DNA/RNA_pol_sf"/>
</dbReference>